<reference evidence="2 3" key="1">
    <citation type="journal article" date="2024" name="Int. J. Syst. Evol. Microbiol.">
        <title>Paenibacillus hexagrammi sp. nov., a novel bacterium isolated from the gut content of Hexagrammos agrammus.</title>
        <authorList>
            <person name="Jung H.K."/>
            <person name="Kim D.G."/>
            <person name="Zin H."/>
            <person name="Park J."/>
            <person name="Jung H."/>
            <person name="Kim Y.O."/>
            <person name="Kong H.J."/>
            <person name="Kim J.W."/>
            <person name="Kim Y.S."/>
        </authorList>
    </citation>
    <scope>NUCLEOTIDE SEQUENCE [LARGE SCALE GENOMIC DNA]</scope>
    <source>
        <strain evidence="2 3">YPD9-1</strain>
    </source>
</reference>
<dbReference type="RefSeq" id="WP_235118515.1">
    <property type="nucleotide sequence ID" value="NZ_CP090978.1"/>
</dbReference>
<gene>
    <name evidence="2" type="ORF">L0M14_20920</name>
</gene>
<evidence type="ECO:0000313" key="2">
    <source>
        <dbReference type="EMBL" id="UJF32170.1"/>
    </source>
</evidence>
<evidence type="ECO:0000259" key="1">
    <source>
        <dbReference type="Pfam" id="PF24749"/>
    </source>
</evidence>
<dbReference type="Proteomes" id="UP001649230">
    <property type="component" value="Chromosome"/>
</dbReference>
<proteinExistence type="predicted"/>
<feature type="domain" description="DUF7695" evidence="1">
    <location>
        <begin position="5"/>
        <end position="59"/>
    </location>
</feature>
<dbReference type="Pfam" id="PF24749">
    <property type="entry name" value="DUF7695"/>
    <property type="match status" value="1"/>
</dbReference>
<accession>A0ABY3SGF4</accession>
<keyword evidence="3" id="KW-1185">Reference proteome</keyword>
<protein>
    <recommendedName>
        <fullName evidence="1">DUF7695 domain-containing protein</fullName>
    </recommendedName>
</protein>
<name>A0ABY3SGF4_9BACL</name>
<dbReference type="InterPro" id="IPR056112">
    <property type="entry name" value="DUF7695"/>
</dbReference>
<organism evidence="2 3">
    <name type="scientific">Paenibacillus hexagrammi</name>
    <dbReference type="NCBI Taxonomy" id="2908839"/>
    <lineage>
        <taxon>Bacteria</taxon>
        <taxon>Bacillati</taxon>
        <taxon>Bacillota</taxon>
        <taxon>Bacilli</taxon>
        <taxon>Bacillales</taxon>
        <taxon>Paenibacillaceae</taxon>
        <taxon>Paenibacillus</taxon>
    </lineage>
</organism>
<dbReference type="EMBL" id="CP090978">
    <property type="protein sequence ID" value="UJF32170.1"/>
    <property type="molecule type" value="Genomic_DNA"/>
</dbReference>
<sequence length="63" mass="7371">MLNKKIVRNAIRCRHCLDVIESTNLHDFKYCSCKKVGVDGGFDYLKRLGEPADYEEMSDWTEE</sequence>
<evidence type="ECO:0000313" key="3">
    <source>
        <dbReference type="Proteomes" id="UP001649230"/>
    </source>
</evidence>